<dbReference type="PROSITE" id="PS50889">
    <property type="entry name" value="S4"/>
    <property type="match status" value="1"/>
</dbReference>
<dbReference type="EC" id="6.1.1.1" evidence="10"/>
<dbReference type="AlphaFoldDB" id="A0A1M3KY50"/>
<dbReference type="GO" id="GO:0006437">
    <property type="term" value="P:tyrosyl-tRNA aminoacylation"/>
    <property type="evidence" value="ECO:0007669"/>
    <property type="project" value="UniProtKB-UniRule"/>
</dbReference>
<dbReference type="InterPro" id="IPR002305">
    <property type="entry name" value="aa-tRNA-synth_Ic"/>
</dbReference>
<dbReference type="EMBL" id="MKVH01000024">
    <property type="protein sequence ID" value="OJX57313.1"/>
    <property type="molecule type" value="Genomic_DNA"/>
</dbReference>
<comment type="subunit">
    <text evidence="1 10">Homodimer.</text>
</comment>
<dbReference type="InterPro" id="IPR002942">
    <property type="entry name" value="S4_RNA-bd"/>
</dbReference>
<comment type="subcellular location">
    <subcellularLocation>
        <location evidence="10">Cytoplasm</location>
    </subcellularLocation>
</comment>
<sequence length="403" mass="44589">MLTISEQLDVIRQNVVDLLPEEDLVRKLERSVTTGKPLTIKLGLDPSRPDIHIGHAVVLNKLRQFQDLGHRVVLIVGDFTAMIGDPTGKSRTRPALTLEETRENGRTYVDQASKVLDMEKTSVVHNSEWLNALTFQDVIALAAKYTVAQLLERDDFTKRYRAGEPISVHEFLYPLSQAYDSVAIGSDIEIGGTDQKFNLLVGREIMRSSGMEPQCILTMPILEGTDGVEKMSKSLNNYIGLSDSPKDMFGKTMSIPDTLIPRYLQYACYAPADEVQRTTQGLADGSVHPRNAKVDIAKRIVARYHGQGDADAAFAEFERIFVKKDVPDVIEERTIDGPADQSLVDVMVATGLVTSKGEARRLIQQGGVKVDGEKIADIAAVLNFAEPRIVRAGKLKFLRISVQ</sequence>
<keyword evidence="7 10" id="KW-0648">Protein biosynthesis</keyword>
<dbReference type="Gene3D" id="1.10.240.10">
    <property type="entry name" value="Tyrosyl-Transfer RNA Synthetase"/>
    <property type="match status" value="1"/>
</dbReference>
<dbReference type="InterPro" id="IPR002307">
    <property type="entry name" value="Tyr-tRNA-ligase"/>
</dbReference>
<comment type="caution">
    <text evidence="13">The sequence shown here is derived from an EMBL/GenBank/DDBJ whole genome shotgun (WGS) entry which is preliminary data.</text>
</comment>
<evidence type="ECO:0000256" key="5">
    <source>
        <dbReference type="ARBA" id="ARBA00022840"/>
    </source>
</evidence>
<dbReference type="PANTHER" id="PTHR11766:SF1">
    <property type="entry name" value="TYROSINE--TRNA LIGASE"/>
    <property type="match status" value="1"/>
</dbReference>
<dbReference type="PANTHER" id="PTHR11766">
    <property type="entry name" value="TYROSYL-TRNA SYNTHETASE"/>
    <property type="match status" value="1"/>
</dbReference>
<comment type="function">
    <text evidence="10">Catalyzes the attachment of tyrosine to tRNA(Tyr) in a two-step reaction: tyrosine is first activated by ATP to form Tyr-AMP and then transferred to the acceptor end of tRNA(Tyr).</text>
</comment>
<dbReference type="HAMAP" id="MF_02007">
    <property type="entry name" value="Tyr_tRNA_synth_type2"/>
    <property type="match status" value="1"/>
</dbReference>
<dbReference type="Gene3D" id="3.10.290.10">
    <property type="entry name" value="RNA-binding S4 domain"/>
    <property type="match status" value="1"/>
</dbReference>
<gene>
    <name evidence="10" type="primary">tyrS</name>
    <name evidence="13" type="ORF">BGO89_12590</name>
</gene>
<evidence type="ECO:0000256" key="9">
    <source>
        <dbReference type="ARBA" id="ARBA00048248"/>
    </source>
</evidence>
<dbReference type="GO" id="GO:0004831">
    <property type="term" value="F:tyrosine-tRNA ligase activity"/>
    <property type="evidence" value="ECO:0007669"/>
    <property type="project" value="UniProtKB-UniRule"/>
</dbReference>
<dbReference type="Pfam" id="PF01479">
    <property type="entry name" value="S4"/>
    <property type="match status" value="1"/>
</dbReference>
<dbReference type="STRING" id="1895771.BGO89_12590"/>
<evidence type="ECO:0000256" key="2">
    <source>
        <dbReference type="ARBA" id="ARBA00022490"/>
    </source>
</evidence>
<dbReference type="InterPro" id="IPR024088">
    <property type="entry name" value="Tyr-tRNA-ligase_bac-type"/>
</dbReference>
<keyword evidence="4 10" id="KW-0547">Nucleotide-binding</keyword>
<evidence type="ECO:0000256" key="4">
    <source>
        <dbReference type="ARBA" id="ARBA00022741"/>
    </source>
</evidence>
<dbReference type="Gene3D" id="3.40.50.620">
    <property type="entry name" value="HUPs"/>
    <property type="match status" value="1"/>
</dbReference>
<keyword evidence="3 10" id="KW-0436">Ligase</keyword>
<dbReference type="FunFam" id="3.40.50.620:FF:000061">
    <property type="entry name" value="Tyrosine--tRNA ligase"/>
    <property type="match status" value="1"/>
</dbReference>
<dbReference type="GO" id="GO:0005829">
    <property type="term" value="C:cytosol"/>
    <property type="evidence" value="ECO:0007669"/>
    <property type="project" value="TreeGrafter"/>
</dbReference>
<dbReference type="GO" id="GO:0005524">
    <property type="term" value="F:ATP binding"/>
    <property type="evidence" value="ECO:0007669"/>
    <property type="project" value="UniProtKB-UniRule"/>
</dbReference>
<feature type="binding site" evidence="10">
    <location>
        <position position="233"/>
    </location>
    <ligand>
        <name>ATP</name>
        <dbReference type="ChEBI" id="CHEBI:30616"/>
    </ligand>
</feature>
<dbReference type="CDD" id="cd00165">
    <property type="entry name" value="S4"/>
    <property type="match status" value="1"/>
</dbReference>
<dbReference type="InterPro" id="IPR024108">
    <property type="entry name" value="Tyr-tRNA-ligase_bac_2"/>
</dbReference>
<comment type="similarity">
    <text evidence="10">Belongs to the class-I aminoacyl-tRNA synthetase family. TyrS type 2 subfamily.</text>
</comment>
<evidence type="ECO:0000256" key="1">
    <source>
        <dbReference type="ARBA" id="ARBA00011738"/>
    </source>
</evidence>
<evidence type="ECO:0000256" key="3">
    <source>
        <dbReference type="ARBA" id="ARBA00022598"/>
    </source>
</evidence>
<name>A0A1M3KY50_9BACT</name>
<keyword evidence="8 10" id="KW-0030">Aminoacyl-tRNA synthetase</keyword>
<evidence type="ECO:0000256" key="11">
    <source>
        <dbReference type="PROSITE-ProRule" id="PRU00182"/>
    </source>
</evidence>
<keyword evidence="6 11" id="KW-0694">RNA-binding</keyword>
<comment type="catalytic activity">
    <reaction evidence="9 10">
        <text>tRNA(Tyr) + L-tyrosine + ATP = L-tyrosyl-tRNA(Tyr) + AMP + diphosphate + H(+)</text>
        <dbReference type="Rhea" id="RHEA:10220"/>
        <dbReference type="Rhea" id="RHEA-COMP:9706"/>
        <dbReference type="Rhea" id="RHEA-COMP:9707"/>
        <dbReference type="ChEBI" id="CHEBI:15378"/>
        <dbReference type="ChEBI" id="CHEBI:30616"/>
        <dbReference type="ChEBI" id="CHEBI:33019"/>
        <dbReference type="ChEBI" id="CHEBI:58315"/>
        <dbReference type="ChEBI" id="CHEBI:78442"/>
        <dbReference type="ChEBI" id="CHEBI:78536"/>
        <dbReference type="ChEBI" id="CHEBI:456215"/>
        <dbReference type="EC" id="6.1.1.1"/>
    </reaction>
</comment>
<evidence type="ECO:0000313" key="13">
    <source>
        <dbReference type="EMBL" id="OJX57313.1"/>
    </source>
</evidence>
<feature type="short sequence motif" description="'KMSKS' region" evidence="10">
    <location>
        <begin position="230"/>
        <end position="234"/>
    </location>
</feature>
<accession>A0A1M3KY50</accession>
<keyword evidence="5 10" id="KW-0067">ATP-binding</keyword>
<feature type="short sequence motif" description="'HIGH' region" evidence="10">
    <location>
        <begin position="46"/>
        <end position="55"/>
    </location>
</feature>
<dbReference type="CDD" id="cd00805">
    <property type="entry name" value="TyrRS_core"/>
    <property type="match status" value="1"/>
</dbReference>
<organism evidence="13 14">
    <name type="scientific">Candidatus Kapaibacterium thiocyanatum</name>
    <dbReference type="NCBI Taxonomy" id="1895771"/>
    <lineage>
        <taxon>Bacteria</taxon>
        <taxon>Pseudomonadati</taxon>
        <taxon>Candidatus Kapaibacteriota</taxon>
        <taxon>Candidatus Kapaibacteriia</taxon>
        <taxon>Candidatus Kapaibacteriales</taxon>
        <taxon>Candidatus Kapaibacteriaceae</taxon>
        <taxon>Candidatus Kapaibacterium</taxon>
    </lineage>
</organism>
<dbReference type="SMART" id="SM00363">
    <property type="entry name" value="S4"/>
    <property type="match status" value="1"/>
</dbReference>
<evidence type="ECO:0000313" key="14">
    <source>
        <dbReference type="Proteomes" id="UP000184233"/>
    </source>
</evidence>
<evidence type="ECO:0000256" key="7">
    <source>
        <dbReference type="ARBA" id="ARBA00022917"/>
    </source>
</evidence>
<dbReference type="InterPro" id="IPR036986">
    <property type="entry name" value="S4_RNA-bd_sf"/>
</dbReference>
<dbReference type="Proteomes" id="UP000184233">
    <property type="component" value="Unassembled WGS sequence"/>
</dbReference>
<evidence type="ECO:0000256" key="10">
    <source>
        <dbReference type="HAMAP-Rule" id="MF_02007"/>
    </source>
</evidence>
<dbReference type="PRINTS" id="PR01040">
    <property type="entry name" value="TRNASYNTHTYR"/>
</dbReference>
<reference evidence="13 14" key="1">
    <citation type="submission" date="2016-09" db="EMBL/GenBank/DDBJ databases">
        <title>Genome-resolved meta-omics ties microbial dynamics to process performance in biotechnology for thiocyanate degradation.</title>
        <authorList>
            <person name="Kantor R.S."/>
            <person name="Huddy R.J."/>
            <person name="Iyer R."/>
            <person name="Thomas B.C."/>
            <person name="Brown C.T."/>
            <person name="Anantharaman K."/>
            <person name="Tringe S."/>
            <person name="Hettich R.L."/>
            <person name="Harrison S.T."/>
            <person name="Banfield J.F."/>
        </authorList>
    </citation>
    <scope>NUCLEOTIDE SEQUENCE [LARGE SCALE GENOMIC DNA]</scope>
    <source>
        <strain evidence="13">59-99</strain>
    </source>
</reference>
<evidence type="ECO:0000256" key="6">
    <source>
        <dbReference type="ARBA" id="ARBA00022884"/>
    </source>
</evidence>
<dbReference type="SUPFAM" id="SSF55174">
    <property type="entry name" value="Alpha-L RNA-binding motif"/>
    <property type="match status" value="1"/>
</dbReference>
<dbReference type="GO" id="GO:0003723">
    <property type="term" value="F:RNA binding"/>
    <property type="evidence" value="ECO:0007669"/>
    <property type="project" value="UniProtKB-KW"/>
</dbReference>
<dbReference type="InterPro" id="IPR014729">
    <property type="entry name" value="Rossmann-like_a/b/a_fold"/>
</dbReference>
<keyword evidence="2 10" id="KW-0963">Cytoplasm</keyword>
<protein>
    <recommendedName>
        <fullName evidence="10">Tyrosine--tRNA ligase</fullName>
        <ecNumber evidence="10">6.1.1.1</ecNumber>
    </recommendedName>
    <alternativeName>
        <fullName evidence="10">Tyrosyl-tRNA synthetase</fullName>
        <shortName evidence="10">TyrRS</shortName>
    </alternativeName>
</protein>
<dbReference type="SUPFAM" id="SSF52374">
    <property type="entry name" value="Nucleotidylyl transferase"/>
    <property type="match status" value="1"/>
</dbReference>
<feature type="domain" description="RNA-binding S4" evidence="12">
    <location>
        <begin position="342"/>
        <end position="403"/>
    </location>
</feature>
<evidence type="ECO:0000256" key="8">
    <source>
        <dbReference type="ARBA" id="ARBA00023146"/>
    </source>
</evidence>
<evidence type="ECO:0000259" key="12">
    <source>
        <dbReference type="SMART" id="SM00363"/>
    </source>
</evidence>
<dbReference type="Pfam" id="PF00579">
    <property type="entry name" value="tRNA-synt_1b"/>
    <property type="match status" value="1"/>
</dbReference>
<proteinExistence type="inferred from homology"/>
<dbReference type="NCBIfam" id="TIGR00234">
    <property type="entry name" value="tyrS"/>
    <property type="match status" value="1"/>
</dbReference>